<dbReference type="GO" id="GO:0006353">
    <property type="term" value="P:DNA-templated transcription termination"/>
    <property type="evidence" value="ECO:0007669"/>
    <property type="project" value="UniProtKB-KW"/>
</dbReference>
<dbReference type="PANTHER" id="PTHR22648:SF0">
    <property type="entry name" value="TRANSCRIPTION TERMINATION_ANTITERMINATION PROTEIN NUSA"/>
    <property type="match status" value="1"/>
</dbReference>
<comment type="caution">
    <text evidence="8">The sequence shown here is derived from an EMBL/GenBank/DDBJ whole genome shotgun (WGS) entry which is preliminary data.</text>
</comment>
<protein>
    <submittedName>
        <fullName evidence="8">Transcription antitermination factor NusA-like protein</fullName>
    </submittedName>
</protein>
<evidence type="ECO:0000259" key="6">
    <source>
        <dbReference type="Pfam" id="PF13184"/>
    </source>
</evidence>
<feature type="domain" description="NusA-like second KH" evidence="7">
    <location>
        <begin position="503"/>
        <end position="561"/>
    </location>
</feature>
<keyword evidence="4" id="KW-0805">Transcription regulation</keyword>
<dbReference type="GO" id="GO:0003723">
    <property type="term" value="F:RNA binding"/>
    <property type="evidence" value="ECO:0007669"/>
    <property type="project" value="UniProtKB-KW"/>
</dbReference>
<organism evidence="8 9">
    <name type="scientific">Saccharomonospora amisosensis</name>
    <dbReference type="NCBI Taxonomy" id="1128677"/>
    <lineage>
        <taxon>Bacteria</taxon>
        <taxon>Bacillati</taxon>
        <taxon>Actinomycetota</taxon>
        <taxon>Actinomycetes</taxon>
        <taxon>Pseudonocardiales</taxon>
        <taxon>Pseudonocardiaceae</taxon>
        <taxon>Saccharomonospora</taxon>
    </lineage>
</organism>
<dbReference type="SUPFAM" id="SSF54814">
    <property type="entry name" value="Prokaryotic type KH domain (KH-domain type II)"/>
    <property type="match status" value="1"/>
</dbReference>
<dbReference type="RefSeq" id="WP_167166555.1">
    <property type="nucleotide sequence ID" value="NZ_JAAOYM010000001.1"/>
</dbReference>
<dbReference type="InterPro" id="IPR058582">
    <property type="entry name" value="KH_NusA_2nd"/>
</dbReference>
<evidence type="ECO:0000256" key="4">
    <source>
        <dbReference type="ARBA" id="ARBA00023015"/>
    </source>
</evidence>
<dbReference type="InterPro" id="IPR009019">
    <property type="entry name" value="KH_sf_prok-type"/>
</dbReference>
<dbReference type="Proteomes" id="UP000545493">
    <property type="component" value="Unassembled WGS sequence"/>
</dbReference>
<dbReference type="InterPro" id="IPR015946">
    <property type="entry name" value="KH_dom-like_a/b"/>
</dbReference>
<evidence type="ECO:0000313" key="8">
    <source>
        <dbReference type="EMBL" id="NIJ10436.1"/>
    </source>
</evidence>
<dbReference type="GO" id="GO:0005829">
    <property type="term" value="C:cytosol"/>
    <property type="evidence" value="ECO:0007669"/>
    <property type="project" value="TreeGrafter"/>
</dbReference>
<dbReference type="InterPro" id="IPR030842">
    <property type="entry name" value="TF_NusA_bacterial"/>
</dbReference>
<dbReference type="EMBL" id="JAAOYM010000001">
    <property type="protein sequence ID" value="NIJ10436.1"/>
    <property type="molecule type" value="Genomic_DNA"/>
</dbReference>
<proteinExistence type="predicted"/>
<sequence length="586" mass="63266">MAELTRYEMVIRAVGAPPAPAGVTVVDLVLDEDEPASTVVDALEANRLKYRDLLTTSTVFLAPERSSGLVRNGLAQYAALYGLVGRPIDVYADGEILRMGTPDDLSVHPIARIRQPGPLLWAQVGGATDAMPTVHINSPRRGLPSPRAAMVIQQASRLRMVPPPEPADAFALLRLVAALRRRGAEDRLPYLSTGKEPPPLAKDDPLQGVDLEKIRREVKTHQTDSLSDTRMAEVVASRPLSALDGLIAEANAVDIRTVLTRLGCSPDESGRWRCPRPHQTHVRYTREDVLVLSGDNRIRCRACDRERIGPVRIVVGARELTPDEAARYILRRSPLELTGSAVTARVESVRPNGYGCVVDDPVTGERLQAFLRLKDITSRIEYAPTLAEHDRIIGQVTRLTRDSTSGAARLELSTRTESLVERLLSGFVPELLNGKVVIQSSARVPGARTKLVVAATTPGVDAKGACLGEAGSRVNCTKAVLERSALIGEESLEIIPYSSQRATLLTQSFKPARVVRSKIDSGVAVVAVETHATGGAVGTRGLNAELAGKLTGLYVKVVSTESDLDEELLALKAKRTGKRSRARSPG</sequence>
<evidence type="ECO:0000256" key="5">
    <source>
        <dbReference type="ARBA" id="ARBA00023163"/>
    </source>
</evidence>
<reference evidence="8 9" key="1">
    <citation type="submission" date="2020-03" db="EMBL/GenBank/DDBJ databases">
        <title>Sequencing the genomes of 1000 actinobacteria strains.</title>
        <authorList>
            <person name="Klenk H.-P."/>
        </authorList>
    </citation>
    <scope>NUCLEOTIDE SEQUENCE [LARGE SCALE GENOMIC DNA]</scope>
    <source>
        <strain evidence="8 9">DSM 45685</strain>
    </source>
</reference>
<keyword evidence="9" id="KW-1185">Reference proteome</keyword>
<keyword evidence="5" id="KW-0804">Transcription</keyword>
<keyword evidence="2" id="KW-0963">Cytoplasm</keyword>
<evidence type="ECO:0000256" key="3">
    <source>
        <dbReference type="ARBA" id="ARBA00022884"/>
    </source>
</evidence>
<dbReference type="AlphaFoldDB" id="A0A7X5ZPG0"/>
<evidence type="ECO:0000313" key="9">
    <source>
        <dbReference type="Proteomes" id="UP000545493"/>
    </source>
</evidence>
<keyword evidence="1" id="KW-0806">Transcription termination</keyword>
<gene>
    <name evidence="8" type="ORF">FHU38_000780</name>
</gene>
<evidence type="ECO:0000256" key="1">
    <source>
        <dbReference type="ARBA" id="ARBA00022472"/>
    </source>
</evidence>
<dbReference type="Pfam" id="PF26594">
    <property type="entry name" value="KH_NusA_2nd"/>
    <property type="match status" value="1"/>
</dbReference>
<dbReference type="Pfam" id="PF13184">
    <property type="entry name" value="KH_NusA_1st"/>
    <property type="match status" value="1"/>
</dbReference>
<keyword evidence="3" id="KW-0694">RNA-binding</keyword>
<dbReference type="PANTHER" id="PTHR22648">
    <property type="entry name" value="TRANSCRIPTION TERMINATION FACTOR NUSA"/>
    <property type="match status" value="1"/>
</dbReference>
<name>A0A7X5ZPG0_9PSEU</name>
<dbReference type="InterPro" id="IPR025249">
    <property type="entry name" value="TF_NusA_KH_1st"/>
</dbReference>
<evidence type="ECO:0000259" key="7">
    <source>
        <dbReference type="Pfam" id="PF26594"/>
    </source>
</evidence>
<accession>A0A7X5ZPG0</accession>
<feature type="domain" description="Transcription factor NusA first KH" evidence="6">
    <location>
        <begin position="416"/>
        <end position="475"/>
    </location>
</feature>
<dbReference type="Gene3D" id="3.30.300.20">
    <property type="match status" value="2"/>
</dbReference>
<evidence type="ECO:0000256" key="2">
    <source>
        <dbReference type="ARBA" id="ARBA00022490"/>
    </source>
</evidence>
<dbReference type="GO" id="GO:0031564">
    <property type="term" value="P:transcription antitermination"/>
    <property type="evidence" value="ECO:0007669"/>
    <property type="project" value="InterPro"/>
</dbReference>